<name>A0AAV6VTK3_9ARAC</name>
<protein>
    <submittedName>
        <fullName evidence="2">Uncharacterized protein</fullName>
    </submittedName>
</protein>
<dbReference type="Proteomes" id="UP000827092">
    <property type="component" value="Unassembled WGS sequence"/>
</dbReference>
<evidence type="ECO:0000313" key="3">
    <source>
        <dbReference type="Proteomes" id="UP000827092"/>
    </source>
</evidence>
<organism evidence="2 3">
    <name type="scientific">Oedothorax gibbosus</name>
    <dbReference type="NCBI Taxonomy" id="931172"/>
    <lineage>
        <taxon>Eukaryota</taxon>
        <taxon>Metazoa</taxon>
        <taxon>Ecdysozoa</taxon>
        <taxon>Arthropoda</taxon>
        <taxon>Chelicerata</taxon>
        <taxon>Arachnida</taxon>
        <taxon>Araneae</taxon>
        <taxon>Araneomorphae</taxon>
        <taxon>Entelegynae</taxon>
        <taxon>Araneoidea</taxon>
        <taxon>Linyphiidae</taxon>
        <taxon>Erigoninae</taxon>
        <taxon>Oedothorax</taxon>
    </lineage>
</organism>
<keyword evidence="3" id="KW-1185">Reference proteome</keyword>
<accession>A0AAV6VTK3</accession>
<feature type="compositionally biased region" description="Basic residues" evidence="1">
    <location>
        <begin position="7"/>
        <end position="17"/>
    </location>
</feature>
<reference evidence="2 3" key="1">
    <citation type="journal article" date="2022" name="Nat. Ecol. Evol.">
        <title>A masculinizing supergene underlies an exaggerated male reproductive morph in a spider.</title>
        <authorList>
            <person name="Hendrickx F."/>
            <person name="De Corte Z."/>
            <person name="Sonet G."/>
            <person name="Van Belleghem S.M."/>
            <person name="Kostlbacher S."/>
            <person name="Vangestel C."/>
        </authorList>
    </citation>
    <scope>NUCLEOTIDE SEQUENCE [LARGE SCALE GENOMIC DNA]</scope>
    <source>
        <strain evidence="2">W744_W776</strain>
    </source>
</reference>
<sequence length="90" mass="9972">MSLGTPKRTRGGRRAIFRRASAGDSWDWKSTASSNSEEEDSCERSYVTQIGYQLSGPVSGHSEKDTWGPPVDLQEGVRGRLMGLEVDRLQ</sequence>
<proteinExistence type="predicted"/>
<comment type="caution">
    <text evidence="2">The sequence shown here is derived from an EMBL/GenBank/DDBJ whole genome shotgun (WGS) entry which is preliminary data.</text>
</comment>
<dbReference type="AlphaFoldDB" id="A0AAV6VTK3"/>
<gene>
    <name evidence="2" type="ORF">JTE90_016263</name>
</gene>
<evidence type="ECO:0000313" key="2">
    <source>
        <dbReference type="EMBL" id="KAG8199127.1"/>
    </source>
</evidence>
<evidence type="ECO:0000256" key="1">
    <source>
        <dbReference type="SAM" id="MobiDB-lite"/>
    </source>
</evidence>
<dbReference type="EMBL" id="JAFNEN010000031">
    <property type="protein sequence ID" value="KAG8199127.1"/>
    <property type="molecule type" value="Genomic_DNA"/>
</dbReference>
<feature type="region of interest" description="Disordered" evidence="1">
    <location>
        <begin position="1"/>
        <end position="74"/>
    </location>
</feature>